<dbReference type="PANTHER" id="PTHR34406">
    <property type="entry name" value="PROTEIN YCEI"/>
    <property type="match status" value="1"/>
</dbReference>
<dbReference type="Pfam" id="PF04264">
    <property type="entry name" value="YceI"/>
    <property type="match status" value="1"/>
</dbReference>
<feature type="signal peptide" evidence="1">
    <location>
        <begin position="1"/>
        <end position="20"/>
    </location>
</feature>
<proteinExistence type="predicted"/>
<reference evidence="3 4" key="1">
    <citation type="journal article" date="2016" name="Int. J. Syst. Evol. Microbiol.">
        <title>Pontibacter aydingkolensis sp. nov., isolated from soil of a salt lake.</title>
        <authorList>
            <person name="Osman G."/>
            <person name="Zhang T."/>
            <person name="Lou K."/>
            <person name="Gao Y."/>
            <person name="Chang W."/>
            <person name="Lin Q."/>
            <person name="Yang H.M."/>
            <person name="Huo X.D."/>
            <person name="Wang N."/>
        </authorList>
    </citation>
    <scope>NUCLEOTIDE SEQUENCE [LARGE SCALE GENOMIC DNA]</scope>
    <source>
        <strain evidence="3 4">KACC 19255</strain>
    </source>
</reference>
<dbReference type="RefSeq" id="WP_219878839.1">
    <property type="nucleotide sequence ID" value="NZ_JAHYXK010000023.1"/>
</dbReference>
<dbReference type="Gene3D" id="2.40.128.110">
    <property type="entry name" value="Lipid/polyisoprenoid-binding, YceI-like"/>
    <property type="match status" value="1"/>
</dbReference>
<dbReference type="InterPro" id="IPR036761">
    <property type="entry name" value="TTHA0802/YceI-like_sf"/>
</dbReference>
<dbReference type="EMBL" id="JAHYXK010000023">
    <property type="protein sequence ID" value="MBW7468967.1"/>
    <property type="molecule type" value="Genomic_DNA"/>
</dbReference>
<dbReference type="InterPro" id="IPR007372">
    <property type="entry name" value="Lipid/polyisoprenoid-bd_YceI"/>
</dbReference>
<dbReference type="SUPFAM" id="SSF101874">
    <property type="entry name" value="YceI-like"/>
    <property type="match status" value="1"/>
</dbReference>
<evidence type="ECO:0000256" key="1">
    <source>
        <dbReference type="SAM" id="SignalP"/>
    </source>
</evidence>
<protein>
    <submittedName>
        <fullName evidence="3">YceI family protein</fullName>
    </submittedName>
</protein>
<keyword evidence="4" id="KW-1185">Reference proteome</keyword>
<evidence type="ECO:0000313" key="4">
    <source>
        <dbReference type="Proteomes" id="UP000813018"/>
    </source>
</evidence>
<feature type="chain" id="PRO_5046111730" evidence="1">
    <location>
        <begin position="21"/>
        <end position="221"/>
    </location>
</feature>
<evidence type="ECO:0000313" key="3">
    <source>
        <dbReference type="EMBL" id="MBW7468967.1"/>
    </source>
</evidence>
<dbReference type="PROSITE" id="PS51257">
    <property type="entry name" value="PROKAR_LIPOPROTEIN"/>
    <property type="match status" value="1"/>
</dbReference>
<name>A0ABS7CYR5_9BACT</name>
<keyword evidence="1" id="KW-0732">Signal</keyword>
<accession>A0ABS7CYR5</accession>
<feature type="domain" description="Lipid/polyisoprenoid-binding YceI-like" evidence="2">
    <location>
        <begin position="44"/>
        <end position="220"/>
    </location>
</feature>
<dbReference type="SMART" id="SM00867">
    <property type="entry name" value="YceI"/>
    <property type="match status" value="1"/>
</dbReference>
<organism evidence="3 4">
    <name type="scientific">Pontibacter aydingkolensis</name>
    <dbReference type="NCBI Taxonomy" id="1911536"/>
    <lineage>
        <taxon>Bacteria</taxon>
        <taxon>Pseudomonadati</taxon>
        <taxon>Bacteroidota</taxon>
        <taxon>Cytophagia</taxon>
        <taxon>Cytophagales</taxon>
        <taxon>Hymenobacteraceae</taxon>
        <taxon>Pontibacter</taxon>
    </lineage>
</organism>
<dbReference type="PANTHER" id="PTHR34406:SF1">
    <property type="entry name" value="PROTEIN YCEI"/>
    <property type="match status" value="1"/>
</dbReference>
<gene>
    <name evidence="3" type="ORF">K0O23_17960</name>
</gene>
<sequence>MRKTTFYLSFIAALFLTACGGETSETTENTEVATEATATEEGEVYQVAQGQSIVTWHGEKVLGKHEGEIKLQSGNVTVDSNNNLTGGEIVMDMRSITNKDLTDQEQNDKLVGHLKSDDFFGVETYPTAIFKITGVTPIADAAAGQPNHEVQGDLTIKDKTERISFPALITVSDNTVNAKADVTVDRSKFDVRFGSETFFGDLGDKAISDEFRLNLDITATK</sequence>
<dbReference type="Proteomes" id="UP000813018">
    <property type="component" value="Unassembled WGS sequence"/>
</dbReference>
<evidence type="ECO:0000259" key="2">
    <source>
        <dbReference type="SMART" id="SM00867"/>
    </source>
</evidence>
<comment type="caution">
    <text evidence="3">The sequence shown here is derived from an EMBL/GenBank/DDBJ whole genome shotgun (WGS) entry which is preliminary data.</text>
</comment>